<protein>
    <submittedName>
        <fullName evidence="2">Uncharacterized protein</fullName>
    </submittedName>
</protein>
<dbReference type="KEGG" id="vg:77936517"/>
<evidence type="ECO:0000313" key="2">
    <source>
        <dbReference type="EMBL" id="QED11645.1"/>
    </source>
</evidence>
<feature type="region of interest" description="Disordered" evidence="1">
    <location>
        <begin position="1"/>
        <end position="24"/>
    </location>
</feature>
<reference evidence="2 3" key="1">
    <citation type="submission" date="2019-07" db="EMBL/GenBank/DDBJ databases">
        <authorList>
            <person name="Abdullah A."/>
            <person name="Lima G.C."/>
            <person name="Cuneo C.K."/>
            <person name="Ennest D.C."/>
            <person name="Fritz K.J."/>
            <person name="Johnson B.T."/>
            <person name="Larson S.M."/>
            <person name="Lemunyete M.N."/>
            <person name="Murray M.B."/>
            <person name="Osmond D.E."/>
            <person name="Patras K.A."/>
            <person name="Ransibrahmanakul S."/>
            <person name="Simpson K.A."/>
            <person name="Thull B.S."/>
            <person name="Wetzel S."/>
            <person name="Bonilla J.A."/>
            <person name="Klyczek K."/>
            <person name="Garlena R.A."/>
            <person name="Russell D.A."/>
            <person name="Pope W.H."/>
            <person name="Jacobs-Sera D."/>
            <person name="Hatfull G.F."/>
        </authorList>
    </citation>
    <scope>NUCLEOTIDE SEQUENCE [LARGE SCALE GENOMIC DNA]</scope>
</reference>
<keyword evidence="3" id="KW-1185">Reference proteome</keyword>
<proteinExistence type="predicted"/>
<evidence type="ECO:0000256" key="1">
    <source>
        <dbReference type="SAM" id="MobiDB-lite"/>
    </source>
</evidence>
<dbReference type="GeneID" id="77936517"/>
<evidence type="ECO:0000313" key="3">
    <source>
        <dbReference type="Proteomes" id="UP000321915"/>
    </source>
</evidence>
<dbReference type="RefSeq" id="YP_010660522.1">
    <property type="nucleotide sequence ID" value="NC_070877.1"/>
</dbReference>
<accession>A0A5B8WKN9</accession>
<dbReference type="EMBL" id="MN183282">
    <property type="protein sequence ID" value="QED11645.1"/>
    <property type="molecule type" value="Genomic_DNA"/>
</dbReference>
<dbReference type="Proteomes" id="UP000321915">
    <property type="component" value="Segment"/>
</dbReference>
<sequence length="63" mass="7408">MGRPKKRGISMAGNPNCPRQDKRGFLSEEDLRKRLCRNPEESGMEPYLCKCGYWHMGHRNKKK</sequence>
<organism evidence="2 3">
    <name type="scientific">Arthrobacter phage Qui</name>
    <dbReference type="NCBI Taxonomy" id="2603260"/>
    <lineage>
        <taxon>Viruses</taxon>
        <taxon>Duplodnaviria</taxon>
        <taxon>Heunggongvirae</taxon>
        <taxon>Uroviricota</taxon>
        <taxon>Caudoviricetes</taxon>
        <taxon>Quivirus</taxon>
        <taxon>Quivirus qui</taxon>
    </lineage>
</organism>
<gene>
    <name evidence="2" type="primary">156</name>
    <name evidence="2" type="ORF">SEA_QUI_156</name>
</gene>
<name>A0A5B8WKN9_9CAUD</name>